<name>A0ABU2JCB1_9ACTN</name>
<dbReference type="InterPro" id="IPR045851">
    <property type="entry name" value="AMP-bd_C_sf"/>
</dbReference>
<accession>A0ABU2JCB1</accession>
<keyword evidence="2 4" id="KW-0436">Ligase</keyword>
<gene>
    <name evidence="4" type="ORF">RM423_13030</name>
</gene>
<evidence type="ECO:0000313" key="4">
    <source>
        <dbReference type="EMBL" id="MDT0262314.1"/>
    </source>
</evidence>
<dbReference type="Gene3D" id="3.30.300.30">
    <property type="match status" value="1"/>
</dbReference>
<organism evidence="4 5">
    <name type="scientific">Jatrophihabitans lederbergiae</name>
    <dbReference type="NCBI Taxonomy" id="3075547"/>
    <lineage>
        <taxon>Bacteria</taxon>
        <taxon>Bacillati</taxon>
        <taxon>Actinomycetota</taxon>
        <taxon>Actinomycetes</taxon>
        <taxon>Jatrophihabitantales</taxon>
        <taxon>Jatrophihabitantaceae</taxon>
        <taxon>Jatrophihabitans</taxon>
    </lineage>
</organism>
<dbReference type="PANTHER" id="PTHR22754:SF32">
    <property type="entry name" value="DISCO-INTERACTING PROTEIN 2"/>
    <property type="match status" value="1"/>
</dbReference>
<evidence type="ECO:0000256" key="1">
    <source>
        <dbReference type="ARBA" id="ARBA00006432"/>
    </source>
</evidence>
<dbReference type="EMBL" id="JAVREH010000016">
    <property type="protein sequence ID" value="MDT0262314.1"/>
    <property type="molecule type" value="Genomic_DNA"/>
</dbReference>
<evidence type="ECO:0000259" key="3">
    <source>
        <dbReference type="Pfam" id="PF00501"/>
    </source>
</evidence>
<dbReference type="PANTHER" id="PTHR22754">
    <property type="entry name" value="DISCO-INTERACTING PROTEIN 2 DIP2 -RELATED"/>
    <property type="match status" value="1"/>
</dbReference>
<dbReference type="InterPro" id="IPR042099">
    <property type="entry name" value="ANL_N_sf"/>
</dbReference>
<dbReference type="InterPro" id="IPR040097">
    <property type="entry name" value="FAAL/FAAC"/>
</dbReference>
<dbReference type="SUPFAM" id="SSF56801">
    <property type="entry name" value="Acetyl-CoA synthetase-like"/>
    <property type="match status" value="1"/>
</dbReference>
<dbReference type="GO" id="GO:0016874">
    <property type="term" value="F:ligase activity"/>
    <property type="evidence" value="ECO:0007669"/>
    <property type="project" value="UniProtKB-KW"/>
</dbReference>
<dbReference type="CDD" id="cd05931">
    <property type="entry name" value="FAAL"/>
    <property type="match status" value="1"/>
</dbReference>
<dbReference type="RefSeq" id="WP_311423465.1">
    <property type="nucleotide sequence ID" value="NZ_JAVREH010000016.1"/>
</dbReference>
<comment type="similarity">
    <text evidence="1">Belongs to the ATP-dependent AMP-binding enzyme family.</text>
</comment>
<dbReference type="InterPro" id="IPR020845">
    <property type="entry name" value="AMP-binding_CS"/>
</dbReference>
<keyword evidence="5" id="KW-1185">Reference proteome</keyword>
<comment type="caution">
    <text evidence="4">The sequence shown here is derived from an EMBL/GenBank/DDBJ whole genome shotgun (WGS) entry which is preliminary data.</text>
</comment>
<dbReference type="Gene3D" id="3.40.50.12780">
    <property type="entry name" value="N-terminal domain of ligase-like"/>
    <property type="match status" value="1"/>
</dbReference>
<sequence>MTELRERSADPVHWPTPVDVPGSDLLSVLTSHARSRTDEAALIQLGADGTESARLNYRELYEGAARVAGQLAEHTIPGDRALLVYGSSVEFATTLFGCFYAGIVAVPVPLPDGSVGGVRTSRLNRIASDCLPRLVLADQAPADLDIAALPVFDTRAVEAEFDGSDGPAAVPPSRLAMLQYTSGSTGFPRGVRITHANFIDNLRAATEAQELGEREPDEIVFVSWLPHFHDMGLAQILAPLLVGGTAVCMAATGFLRSPVAWLDAISRYRGHSAASPNFGYDRCIEQVNPAQKAGLDLSSWRIALNGSEPVRPQTLSRFARAFADCGFVAESFRPSYGMAEATVYVSGFRRSDDARTLTVSGSAIDARGEVVLNPAVRDAREYVGCGRWPANLELRIVDPATGASCAADRVGEIWLRGPGVSAGYWTSSPKSPTTTEAADDAVSAKGESTAELRTGDFGFVHQGQLFIIGRRDSVMIVNGRNHYAEDVERTAEQAHPALLRGGAAAFLADSGAARKAITIVCEVRRDAKAARELGTDRMAGSESSAATPVHQRRQELAEQITMAIRTAVSVDHYLAVADVVLLRAGTLPRTSSGKVQRDRCRSLLAEGGLRPWH</sequence>
<protein>
    <submittedName>
        <fullName evidence="4">Fatty acyl-AMP ligase</fullName>
    </submittedName>
</protein>
<dbReference type="InterPro" id="IPR000873">
    <property type="entry name" value="AMP-dep_synth/lig_dom"/>
</dbReference>
<proteinExistence type="inferred from homology"/>
<reference evidence="5" key="1">
    <citation type="submission" date="2023-07" db="EMBL/GenBank/DDBJ databases">
        <title>30 novel species of actinomycetes from the DSMZ collection.</title>
        <authorList>
            <person name="Nouioui I."/>
        </authorList>
    </citation>
    <scope>NUCLEOTIDE SEQUENCE [LARGE SCALE GENOMIC DNA]</scope>
    <source>
        <strain evidence="5">DSM 44399</strain>
    </source>
</reference>
<dbReference type="Proteomes" id="UP001183176">
    <property type="component" value="Unassembled WGS sequence"/>
</dbReference>
<dbReference type="PROSITE" id="PS00455">
    <property type="entry name" value="AMP_BINDING"/>
    <property type="match status" value="1"/>
</dbReference>
<dbReference type="Pfam" id="PF00501">
    <property type="entry name" value="AMP-binding"/>
    <property type="match status" value="1"/>
</dbReference>
<evidence type="ECO:0000313" key="5">
    <source>
        <dbReference type="Proteomes" id="UP001183176"/>
    </source>
</evidence>
<feature type="domain" description="AMP-dependent synthetase/ligase" evidence="3">
    <location>
        <begin position="31"/>
        <end position="425"/>
    </location>
</feature>
<evidence type="ECO:0000256" key="2">
    <source>
        <dbReference type="ARBA" id="ARBA00022598"/>
    </source>
</evidence>